<dbReference type="Pfam" id="PF06114">
    <property type="entry name" value="Peptidase_M78"/>
    <property type="match status" value="1"/>
</dbReference>
<accession>A0A1H6RXU1</accession>
<gene>
    <name evidence="4" type="ORF">SAMN04487995_1392</name>
</gene>
<protein>
    <recommendedName>
        <fullName evidence="3">HTH cro/C1-type domain-containing protein</fullName>
    </recommendedName>
</protein>
<comment type="similarity">
    <text evidence="1">Belongs to the short-chain fatty acyl-CoA assimilation regulator (ScfR) family.</text>
</comment>
<dbReference type="InterPro" id="IPR050807">
    <property type="entry name" value="TransReg_Diox_bact_type"/>
</dbReference>
<feature type="domain" description="HTH cro/C1-type" evidence="3">
    <location>
        <begin position="39"/>
        <end position="93"/>
    </location>
</feature>
<organism evidence="4 5">
    <name type="scientific">Dyadobacter koreensis</name>
    <dbReference type="NCBI Taxonomy" id="408657"/>
    <lineage>
        <taxon>Bacteria</taxon>
        <taxon>Pseudomonadati</taxon>
        <taxon>Bacteroidota</taxon>
        <taxon>Cytophagia</taxon>
        <taxon>Cytophagales</taxon>
        <taxon>Spirosomataceae</taxon>
        <taxon>Dyadobacter</taxon>
    </lineage>
</organism>
<dbReference type="InterPro" id="IPR010359">
    <property type="entry name" value="IrrE_HExxH"/>
</dbReference>
<dbReference type="STRING" id="408657.SAMN04487995_1392"/>
<dbReference type="CDD" id="cd00093">
    <property type="entry name" value="HTH_XRE"/>
    <property type="match status" value="1"/>
</dbReference>
<dbReference type="PANTHER" id="PTHR46797:SF1">
    <property type="entry name" value="METHYLPHOSPHONATE SYNTHASE"/>
    <property type="match status" value="1"/>
</dbReference>
<evidence type="ECO:0000313" key="5">
    <source>
        <dbReference type="Proteomes" id="UP000199532"/>
    </source>
</evidence>
<dbReference type="AlphaFoldDB" id="A0A1H6RXU1"/>
<dbReference type="EMBL" id="FNXY01000002">
    <property type="protein sequence ID" value="SEI56610.1"/>
    <property type="molecule type" value="Genomic_DNA"/>
</dbReference>
<dbReference type="Gene3D" id="1.10.260.40">
    <property type="entry name" value="lambda repressor-like DNA-binding domains"/>
    <property type="match status" value="1"/>
</dbReference>
<name>A0A1H6RXU1_9BACT</name>
<reference evidence="4 5" key="1">
    <citation type="submission" date="2016-10" db="EMBL/GenBank/DDBJ databases">
        <authorList>
            <person name="de Groot N.N."/>
        </authorList>
    </citation>
    <scope>NUCLEOTIDE SEQUENCE [LARGE SCALE GENOMIC DNA]</scope>
    <source>
        <strain evidence="4 5">DSM 19938</strain>
    </source>
</reference>
<dbReference type="Proteomes" id="UP000199532">
    <property type="component" value="Unassembled WGS sequence"/>
</dbReference>
<sequence>MPGQFRKQLVSSCQELLTYTFFIVALNTDNVRLVFGLKLKQLRLDKGLSLNELSQKSGLSISYINEIEKGKKYPKSDKIIALAAAMEVDYDTLVSLKLSKRLEPISELLSSNILTELPLELFGIDPASLLELLSDAPTKISAFVGTLIEIARNYNMSVEKFYFSALRTYQEMHDNCFEDIEEEAERFMLERGIPAEKLLNESYLADVLRSEYNYKIENINEKINPEFASVRSLTITRPQGNRLLINVHLSSVQRAFIYGREIGYVYLKLKNRLHTTALVEAESFEQLLNNFKASYFASAIIIKRSLLIPRLREFFELKTWQPEKLVGMVEEFNTTAESFCYRLSNVLPTHFGIKQIFFSRFNNFAGQNLFEMTKEMHISRKHNPHTVKDEHYCRRWIALTILNDLAEAVKNKTYINTMCAAQKSRYIDTQDNYLIVTFAQPTVTTPNLNVSVSMGVYLDDHTRNTIKFLDDPEIPSRDVNETCERCSLFDCKERIAAPVILQKKHKNEELRKALRRLIN</sequence>
<dbReference type="SUPFAM" id="SSF47413">
    <property type="entry name" value="lambda repressor-like DNA-binding domains"/>
    <property type="match status" value="1"/>
</dbReference>
<dbReference type="GO" id="GO:0005829">
    <property type="term" value="C:cytosol"/>
    <property type="evidence" value="ECO:0007669"/>
    <property type="project" value="TreeGrafter"/>
</dbReference>
<evidence type="ECO:0000256" key="1">
    <source>
        <dbReference type="ARBA" id="ARBA00007227"/>
    </source>
</evidence>
<dbReference type="PANTHER" id="PTHR46797">
    <property type="entry name" value="HTH-TYPE TRANSCRIPTIONAL REGULATOR"/>
    <property type="match status" value="1"/>
</dbReference>
<keyword evidence="5" id="KW-1185">Reference proteome</keyword>
<keyword evidence="2" id="KW-0238">DNA-binding</keyword>
<dbReference type="InterPro" id="IPR010982">
    <property type="entry name" value="Lambda_DNA-bd_dom_sf"/>
</dbReference>
<evidence type="ECO:0000259" key="3">
    <source>
        <dbReference type="PROSITE" id="PS50943"/>
    </source>
</evidence>
<evidence type="ECO:0000256" key="2">
    <source>
        <dbReference type="ARBA" id="ARBA00023125"/>
    </source>
</evidence>
<dbReference type="InterPro" id="IPR001387">
    <property type="entry name" value="Cro/C1-type_HTH"/>
</dbReference>
<dbReference type="Pfam" id="PF01381">
    <property type="entry name" value="HTH_3"/>
    <property type="match status" value="1"/>
</dbReference>
<dbReference type="GO" id="GO:0003700">
    <property type="term" value="F:DNA-binding transcription factor activity"/>
    <property type="evidence" value="ECO:0007669"/>
    <property type="project" value="TreeGrafter"/>
</dbReference>
<dbReference type="SMART" id="SM00530">
    <property type="entry name" value="HTH_XRE"/>
    <property type="match status" value="1"/>
</dbReference>
<dbReference type="GO" id="GO:0003677">
    <property type="term" value="F:DNA binding"/>
    <property type="evidence" value="ECO:0007669"/>
    <property type="project" value="UniProtKB-KW"/>
</dbReference>
<proteinExistence type="inferred from homology"/>
<dbReference type="PROSITE" id="PS50943">
    <property type="entry name" value="HTH_CROC1"/>
    <property type="match status" value="1"/>
</dbReference>
<evidence type="ECO:0000313" key="4">
    <source>
        <dbReference type="EMBL" id="SEI56610.1"/>
    </source>
</evidence>